<dbReference type="AlphaFoldDB" id="A0A1B3WEB4"/>
<dbReference type="RefSeq" id="WP_069177143.1">
    <property type="nucleotide sequence ID" value="NZ_CP017037.1"/>
</dbReference>
<keyword evidence="1" id="KW-0732">Signal</keyword>
<dbReference type="STRING" id="39950.BCB69_04640"/>
<feature type="signal peptide" evidence="1">
    <location>
        <begin position="1"/>
        <end position="20"/>
    </location>
</feature>
<accession>A0A1B3WEB4</accession>
<evidence type="ECO:0000313" key="5">
    <source>
        <dbReference type="Proteomes" id="UP000266262"/>
    </source>
</evidence>
<evidence type="ECO:0000256" key="1">
    <source>
        <dbReference type="SAM" id="SignalP"/>
    </source>
</evidence>
<protein>
    <submittedName>
        <fullName evidence="2">Uncharacterized protein</fullName>
    </submittedName>
</protein>
<reference evidence="2" key="1">
    <citation type="submission" date="2016-08" db="EMBL/GenBank/DDBJ databases">
        <authorList>
            <person name="Seilhamer J.J."/>
        </authorList>
    </citation>
    <scope>NUCLEOTIDE SEQUENCE [LARGE SCALE GENOMIC DNA]</scope>
    <source>
        <strain evidence="2">F0677</strain>
    </source>
</reference>
<feature type="chain" id="PRO_5044555804" evidence="1">
    <location>
        <begin position="21"/>
        <end position="130"/>
    </location>
</feature>
<evidence type="ECO:0000313" key="2">
    <source>
        <dbReference type="EMBL" id="AOH39297.1"/>
    </source>
</evidence>
<dbReference type="EMBL" id="QWKU01000001">
    <property type="protein sequence ID" value="RID94806.1"/>
    <property type="molecule type" value="Genomic_DNA"/>
</dbReference>
<dbReference type="KEGG" id="dpn:BCB69_04640"/>
<keyword evidence="5" id="KW-1185">Reference proteome</keyword>
<dbReference type="EMBL" id="CP017037">
    <property type="protein sequence ID" value="AOH39297.1"/>
    <property type="molecule type" value="Genomic_DNA"/>
</dbReference>
<gene>
    <name evidence="2" type="ORF">BCB69_04640</name>
    <name evidence="3" type="ORF">DX915_04760</name>
</gene>
<reference evidence="4" key="2">
    <citation type="submission" date="2016-08" db="EMBL/GenBank/DDBJ databases">
        <authorList>
            <person name="Holder M.E."/>
            <person name="Ajami N.J."/>
            <person name="Petrosino J.F."/>
        </authorList>
    </citation>
    <scope>NUCLEOTIDE SEQUENCE [LARGE SCALE GENOMIC DNA]</scope>
    <source>
        <strain evidence="4">F0677</strain>
    </source>
</reference>
<proteinExistence type="predicted"/>
<organism evidence="2 4">
    <name type="scientific">Dialister pneumosintes</name>
    <dbReference type="NCBI Taxonomy" id="39950"/>
    <lineage>
        <taxon>Bacteria</taxon>
        <taxon>Bacillati</taxon>
        <taxon>Bacillota</taxon>
        <taxon>Negativicutes</taxon>
        <taxon>Veillonellales</taxon>
        <taxon>Veillonellaceae</taxon>
        <taxon>Dialister</taxon>
    </lineage>
</organism>
<dbReference type="OrthoDB" id="1634135at2"/>
<evidence type="ECO:0000313" key="3">
    <source>
        <dbReference type="EMBL" id="RID94806.1"/>
    </source>
</evidence>
<name>A0A1B3WEB4_9FIRM</name>
<reference evidence="3 5" key="3">
    <citation type="submission" date="2018-08" db="EMBL/GenBank/DDBJ databases">
        <title>Draft genome sequence of Dialister pneumosintes KCOM 1685.</title>
        <authorList>
            <person name="Kook J.-K."/>
            <person name="Park S.-N."/>
            <person name="Lim Y.K."/>
        </authorList>
    </citation>
    <scope>NUCLEOTIDE SEQUENCE [LARGE SCALE GENOMIC DNA]</scope>
    <source>
        <strain evidence="3 5">KCOM 1685</strain>
    </source>
</reference>
<sequence length="130" mass="15219">MKKIWILLCMFLLCSTKMITANYIKSVIPVDFLHVEVVMAEPLSKEELDTSIDLNKEPLFLFNNGIIMIGKPILQNIRGYENTYRIPVNGLDENTIYSISYGKNKPKTFKTYTTEKEITDKYRNRYGDYF</sequence>
<dbReference type="Proteomes" id="UP000266262">
    <property type="component" value="Unassembled WGS sequence"/>
</dbReference>
<evidence type="ECO:0000313" key="4">
    <source>
        <dbReference type="Proteomes" id="UP000094757"/>
    </source>
</evidence>
<dbReference type="Proteomes" id="UP000094757">
    <property type="component" value="Chromosome"/>
</dbReference>